<gene>
    <name evidence="2" type="ORF">Glove_109g330</name>
</gene>
<evidence type="ECO:0000313" key="2">
    <source>
        <dbReference type="EMBL" id="RHZ82492.1"/>
    </source>
</evidence>
<reference evidence="2 3" key="1">
    <citation type="submission" date="2018-08" db="EMBL/GenBank/DDBJ databases">
        <title>Genome and evolution of the arbuscular mycorrhizal fungus Diversispora epigaea (formerly Glomus versiforme) and its bacterial endosymbionts.</title>
        <authorList>
            <person name="Sun X."/>
            <person name="Fei Z."/>
            <person name="Harrison M."/>
        </authorList>
    </citation>
    <scope>NUCLEOTIDE SEQUENCE [LARGE SCALE GENOMIC DNA]</scope>
    <source>
        <strain evidence="2 3">IT104</strain>
    </source>
</reference>
<dbReference type="OrthoDB" id="17400at2759"/>
<dbReference type="EMBL" id="PQFF01000102">
    <property type="protein sequence ID" value="RHZ82492.1"/>
    <property type="molecule type" value="Genomic_DNA"/>
</dbReference>
<keyword evidence="1" id="KW-0175">Coiled coil</keyword>
<comment type="caution">
    <text evidence="2">The sequence shown here is derived from an EMBL/GenBank/DDBJ whole genome shotgun (WGS) entry which is preliminary data.</text>
</comment>
<accession>A0A397J667</accession>
<evidence type="ECO:0000256" key="1">
    <source>
        <dbReference type="SAM" id="Coils"/>
    </source>
</evidence>
<proteinExistence type="predicted"/>
<dbReference type="SUPFAM" id="SSF52540">
    <property type="entry name" value="P-loop containing nucleoside triphosphate hydrolases"/>
    <property type="match status" value="1"/>
</dbReference>
<name>A0A397J667_9GLOM</name>
<keyword evidence="3" id="KW-1185">Reference proteome</keyword>
<evidence type="ECO:0000313" key="3">
    <source>
        <dbReference type="Proteomes" id="UP000266861"/>
    </source>
</evidence>
<feature type="coiled-coil region" evidence="1">
    <location>
        <begin position="371"/>
        <end position="468"/>
    </location>
</feature>
<organism evidence="2 3">
    <name type="scientific">Diversispora epigaea</name>
    <dbReference type="NCBI Taxonomy" id="1348612"/>
    <lineage>
        <taxon>Eukaryota</taxon>
        <taxon>Fungi</taxon>
        <taxon>Fungi incertae sedis</taxon>
        <taxon>Mucoromycota</taxon>
        <taxon>Glomeromycotina</taxon>
        <taxon>Glomeromycetes</taxon>
        <taxon>Diversisporales</taxon>
        <taxon>Diversisporaceae</taxon>
        <taxon>Diversispora</taxon>
    </lineage>
</organism>
<dbReference type="Gene3D" id="3.40.50.300">
    <property type="entry name" value="P-loop containing nucleotide triphosphate hydrolases"/>
    <property type="match status" value="1"/>
</dbReference>
<dbReference type="AlphaFoldDB" id="A0A397J667"/>
<feature type="coiled-coil region" evidence="1">
    <location>
        <begin position="514"/>
        <end position="541"/>
    </location>
</feature>
<sequence length="643" mass="77842">MSYGKRFGPSNYSYEWQSSKLCNRCGRKPEQHQFSTNVDRKCDYPRYVENSSRRCGCKRTPIYEMALRQKDERDPDYKMDTHCCFCKRATRLVDLKPLKIRETWYERCYGCEKKGKTELEKRGRSYSYERKYEGESSKKARTTPVRNSYANGPIYNPEYTKEIAKESIDWANDTEEQILKKAGLNNKGKGRVQDWKEAEQKKRTEYCTQQCQFFDHKKLKDGNIHLFDANVTMIHDKRNCPYGALEYDEAGIEYEICTCYRKQSKYCFEHDHKTNPCKCAPKVFWEIRSFAGEKCKWEQCMNYDEYLHCEHLYCWKHERYWFNKYSKCEDCRKENKIKEDKYWQDLAFRCVMQWKTTTREVKMAERTPTPLEEQMTNNEQTEKEIKQILGVPIIEEPEETQIAEDTLQAWKQVTNLENEIEELKQQLAQLRMINQDQEKRINELENVNQNQQQELNEERNRVEILTKEVEKCQPVEPIIWKKETSIFHCENCKENEENYEYCVPSTILCYKALYNNERIVREEKEKELKEYDDLFKNMIKEGFFTEESLVKITENYKYWRFFTREALVIWWNTPTEEIIKRLIKHNRGGEGDLEYFRNLIKTYKEYMPEVYQNIKIINRETLVTIEELDELLPEILNEKRIRN</sequence>
<protein>
    <submittedName>
        <fullName evidence="2">Uncharacterized protein</fullName>
    </submittedName>
</protein>
<dbReference type="Proteomes" id="UP000266861">
    <property type="component" value="Unassembled WGS sequence"/>
</dbReference>
<dbReference type="InterPro" id="IPR027417">
    <property type="entry name" value="P-loop_NTPase"/>
</dbReference>